<accession>A0A4R6IY79</accession>
<dbReference type="InterPro" id="IPR011006">
    <property type="entry name" value="CheY-like_superfamily"/>
</dbReference>
<sequence length="250" mass="28440">MTILLIDNEISLRNTLKELIKLTGFSFTSIIEASGVKEGIQQIQDANPDIVFLDIEMEDGSGFDLMKKIANPQFQLIFVTAHDQYAIDAFKFSAIDYLLKPVDPDNLKISLEKASANIKTKLLSDQIDVLLQQLSGKTDRDKRIVLRDIDNIYFVKVSDILYCMADGTYTRFYLQNQKDILVSKNLKEYENLLEPLGFLRTHHSYLVNPDKINMYDKSEGGSLILDGGITVPVSQRKKETIISILERKNL</sequence>
<organism evidence="4 5">
    <name type="scientific">Sediminibacterium goheungense</name>
    <dbReference type="NCBI Taxonomy" id="1086393"/>
    <lineage>
        <taxon>Bacteria</taxon>
        <taxon>Pseudomonadati</taxon>
        <taxon>Bacteroidota</taxon>
        <taxon>Chitinophagia</taxon>
        <taxon>Chitinophagales</taxon>
        <taxon>Chitinophagaceae</taxon>
        <taxon>Sediminibacterium</taxon>
    </lineage>
</organism>
<dbReference type="Gene3D" id="2.40.50.1020">
    <property type="entry name" value="LytTr DNA-binding domain"/>
    <property type="match status" value="1"/>
</dbReference>
<evidence type="ECO:0000256" key="1">
    <source>
        <dbReference type="PROSITE-ProRule" id="PRU00169"/>
    </source>
</evidence>
<gene>
    <name evidence="4" type="ORF">BC659_2147</name>
</gene>
<dbReference type="Gene3D" id="3.40.50.2300">
    <property type="match status" value="1"/>
</dbReference>
<evidence type="ECO:0000313" key="4">
    <source>
        <dbReference type="EMBL" id="TDO26835.1"/>
    </source>
</evidence>
<dbReference type="SMART" id="SM00850">
    <property type="entry name" value="LytTR"/>
    <property type="match status" value="1"/>
</dbReference>
<evidence type="ECO:0000313" key="5">
    <source>
        <dbReference type="Proteomes" id="UP000295741"/>
    </source>
</evidence>
<dbReference type="InterPro" id="IPR001789">
    <property type="entry name" value="Sig_transdc_resp-reg_receiver"/>
</dbReference>
<dbReference type="OrthoDB" id="1646880at2"/>
<dbReference type="Proteomes" id="UP000295741">
    <property type="component" value="Unassembled WGS sequence"/>
</dbReference>
<keyword evidence="5" id="KW-1185">Reference proteome</keyword>
<dbReference type="SUPFAM" id="SSF52172">
    <property type="entry name" value="CheY-like"/>
    <property type="match status" value="1"/>
</dbReference>
<dbReference type="SMART" id="SM00448">
    <property type="entry name" value="REC"/>
    <property type="match status" value="1"/>
</dbReference>
<dbReference type="Pfam" id="PF04397">
    <property type="entry name" value="LytTR"/>
    <property type="match status" value="1"/>
</dbReference>
<feature type="modified residue" description="4-aspartylphosphate" evidence="1">
    <location>
        <position position="54"/>
    </location>
</feature>
<protein>
    <submittedName>
        <fullName evidence="4">LytTR family two component transcriptional regulator</fullName>
    </submittedName>
</protein>
<dbReference type="AlphaFoldDB" id="A0A4R6IY79"/>
<dbReference type="PROSITE" id="PS50930">
    <property type="entry name" value="HTH_LYTTR"/>
    <property type="match status" value="1"/>
</dbReference>
<keyword evidence="1" id="KW-0597">Phosphoprotein</keyword>
<evidence type="ECO:0000259" key="3">
    <source>
        <dbReference type="PROSITE" id="PS50930"/>
    </source>
</evidence>
<dbReference type="PANTHER" id="PTHR37299">
    <property type="entry name" value="TRANSCRIPTIONAL REGULATOR-RELATED"/>
    <property type="match status" value="1"/>
</dbReference>
<dbReference type="InterPro" id="IPR007492">
    <property type="entry name" value="LytTR_DNA-bd_dom"/>
</dbReference>
<proteinExistence type="predicted"/>
<dbReference type="GO" id="GO:0003677">
    <property type="term" value="F:DNA binding"/>
    <property type="evidence" value="ECO:0007669"/>
    <property type="project" value="InterPro"/>
</dbReference>
<name>A0A4R6IY79_9BACT</name>
<dbReference type="GO" id="GO:0000156">
    <property type="term" value="F:phosphorelay response regulator activity"/>
    <property type="evidence" value="ECO:0007669"/>
    <property type="project" value="InterPro"/>
</dbReference>
<reference evidence="4 5" key="1">
    <citation type="submission" date="2019-03" db="EMBL/GenBank/DDBJ databases">
        <title>Genomic Encyclopedia of Archaeal and Bacterial Type Strains, Phase II (KMG-II): from individual species to whole genera.</title>
        <authorList>
            <person name="Goeker M."/>
        </authorList>
    </citation>
    <scope>NUCLEOTIDE SEQUENCE [LARGE SCALE GENOMIC DNA]</scope>
    <source>
        <strain evidence="4 5">DSM 28323</strain>
    </source>
</reference>
<feature type="domain" description="HTH LytTR-type" evidence="3">
    <location>
        <begin position="144"/>
        <end position="247"/>
    </location>
</feature>
<dbReference type="EMBL" id="SNWP01000011">
    <property type="protein sequence ID" value="TDO26835.1"/>
    <property type="molecule type" value="Genomic_DNA"/>
</dbReference>
<evidence type="ECO:0000259" key="2">
    <source>
        <dbReference type="PROSITE" id="PS50110"/>
    </source>
</evidence>
<feature type="domain" description="Response regulatory" evidence="2">
    <location>
        <begin position="2"/>
        <end position="115"/>
    </location>
</feature>
<dbReference type="RefSeq" id="WP_133474710.1">
    <property type="nucleotide sequence ID" value="NZ_SNWP01000011.1"/>
</dbReference>
<dbReference type="Pfam" id="PF00072">
    <property type="entry name" value="Response_reg"/>
    <property type="match status" value="1"/>
</dbReference>
<dbReference type="PANTHER" id="PTHR37299:SF1">
    <property type="entry name" value="STAGE 0 SPORULATION PROTEIN A HOMOLOG"/>
    <property type="match status" value="1"/>
</dbReference>
<dbReference type="InterPro" id="IPR046947">
    <property type="entry name" value="LytR-like"/>
</dbReference>
<dbReference type="PROSITE" id="PS50110">
    <property type="entry name" value="RESPONSE_REGULATORY"/>
    <property type="match status" value="1"/>
</dbReference>
<comment type="caution">
    <text evidence="4">The sequence shown here is derived from an EMBL/GenBank/DDBJ whole genome shotgun (WGS) entry which is preliminary data.</text>
</comment>